<reference evidence="1 2" key="2">
    <citation type="submission" date="2018-11" db="EMBL/GenBank/DDBJ databases">
        <authorList>
            <consortium name="Pathogen Informatics"/>
        </authorList>
    </citation>
    <scope>NUCLEOTIDE SEQUENCE [LARGE SCALE GENOMIC DNA]</scope>
</reference>
<organism evidence="2 3">
    <name type="scientific">Toxocara canis</name>
    <name type="common">Canine roundworm</name>
    <dbReference type="NCBI Taxonomy" id="6265"/>
    <lineage>
        <taxon>Eukaryota</taxon>
        <taxon>Metazoa</taxon>
        <taxon>Ecdysozoa</taxon>
        <taxon>Nematoda</taxon>
        <taxon>Chromadorea</taxon>
        <taxon>Rhabditida</taxon>
        <taxon>Spirurina</taxon>
        <taxon>Ascaridomorpha</taxon>
        <taxon>Ascaridoidea</taxon>
        <taxon>Toxocaridae</taxon>
        <taxon>Toxocara</taxon>
    </lineage>
</organism>
<evidence type="ECO:0000313" key="2">
    <source>
        <dbReference type="Proteomes" id="UP000050794"/>
    </source>
</evidence>
<reference evidence="3" key="1">
    <citation type="submission" date="2016-06" db="UniProtKB">
        <authorList>
            <consortium name="WormBaseParasite"/>
        </authorList>
    </citation>
    <scope>IDENTIFICATION</scope>
</reference>
<sequence>MAICNLPGCADVNGDSSLDSDMPVDEFKSISLISKSQKSMGSLPVRFESNTRNKDRFIFAI</sequence>
<accession>A0A183U1T9</accession>
<dbReference type="EMBL" id="UYWY01002479">
    <property type="protein sequence ID" value="VDM28108.1"/>
    <property type="molecule type" value="Genomic_DNA"/>
</dbReference>
<evidence type="ECO:0000313" key="1">
    <source>
        <dbReference type="EMBL" id="VDM28108.1"/>
    </source>
</evidence>
<dbReference type="WBParaSite" id="TCNE_0000245901-mRNA-1">
    <property type="protein sequence ID" value="TCNE_0000245901-mRNA-1"/>
    <property type="gene ID" value="TCNE_0000245901"/>
</dbReference>
<dbReference type="Proteomes" id="UP000050794">
    <property type="component" value="Unassembled WGS sequence"/>
</dbReference>
<protein>
    <submittedName>
        <fullName evidence="3">Lipoprotein</fullName>
    </submittedName>
</protein>
<evidence type="ECO:0000313" key="3">
    <source>
        <dbReference type="WBParaSite" id="TCNE_0000245901-mRNA-1"/>
    </source>
</evidence>
<dbReference type="AlphaFoldDB" id="A0A183U1T9"/>
<gene>
    <name evidence="1" type="ORF">TCNE_LOCUS2459</name>
</gene>
<name>A0A183U1T9_TOXCA</name>
<keyword evidence="2" id="KW-1185">Reference proteome</keyword>
<proteinExistence type="predicted"/>